<accession>A0ABZ2LWF6</accession>
<evidence type="ECO:0000259" key="3">
    <source>
        <dbReference type="PROSITE" id="PS51186"/>
    </source>
</evidence>
<keyword evidence="2" id="KW-0012">Acyltransferase</keyword>
<proteinExistence type="predicted"/>
<dbReference type="RefSeq" id="WP_394824857.1">
    <property type="nucleotide sequence ID" value="NZ_CP089984.1"/>
</dbReference>
<evidence type="ECO:0000313" key="5">
    <source>
        <dbReference type="Proteomes" id="UP001370348"/>
    </source>
</evidence>
<evidence type="ECO:0000256" key="1">
    <source>
        <dbReference type="ARBA" id="ARBA00022679"/>
    </source>
</evidence>
<gene>
    <name evidence="4" type="ORF">LZC94_46360</name>
</gene>
<keyword evidence="1" id="KW-0808">Transferase</keyword>
<dbReference type="InterPro" id="IPR000182">
    <property type="entry name" value="GNAT_dom"/>
</dbReference>
<reference evidence="4 5" key="1">
    <citation type="submission" date="2021-12" db="EMBL/GenBank/DDBJ databases">
        <title>Discovery of the Pendulisporaceae a myxobacterial family with distinct sporulation behavior and unique specialized metabolism.</title>
        <authorList>
            <person name="Garcia R."/>
            <person name="Popoff A."/>
            <person name="Bader C.D."/>
            <person name="Loehr J."/>
            <person name="Walesch S."/>
            <person name="Walt C."/>
            <person name="Boldt J."/>
            <person name="Bunk B."/>
            <person name="Haeckl F.J.F.P.J."/>
            <person name="Gunesch A.P."/>
            <person name="Birkelbach J."/>
            <person name="Nuebel U."/>
            <person name="Pietschmann T."/>
            <person name="Bach T."/>
            <person name="Mueller R."/>
        </authorList>
    </citation>
    <scope>NUCLEOTIDE SEQUENCE [LARGE SCALE GENOMIC DNA]</scope>
    <source>
        <strain evidence="4 5">MSr11954</strain>
    </source>
</reference>
<name>A0ABZ2LWF6_9BACT</name>
<dbReference type="Pfam" id="PF13508">
    <property type="entry name" value="Acetyltransf_7"/>
    <property type="match status" value="1"/>
</dbReference>
<keyword evidence="5" id="KW-1185">Reference proteome</keyword>
<dbReference type="PANTHER" id="PTHR43800">
    <property type="entry name" value="PEPTIDYL-LYSINE N-ACETYLTRANSFERASE YJAB"/>
    <property type="match status" value="1"/>
</dbReference>
<dbReference type="Proteomes" id="UP001370348">
    <property type="component" value="Chromosome"/>
</dbReference>
<dbReference type="PROSITE" id="PS51186">
    <property type="entry name" value="GNAT"/>
    <property type="match status" value="1"/>
</dbReference>
<organism evidence="4 5">
    <name type="scientific">Pendulispora albinea</name>
    <dbReference type="NCBI Taxonomy" id="2741071"/>
    <lineage>
        <taxon>Bacteria</taxon>
        <taxon>Pseudomonadati</taxon>
        <taxon>Myxococcota</taxon>
        <taxon>Myxococcia</taxon>
        <taxon>Myxococcales</taxon>
        <taxon>Sorangiineae</taxon>
        <taxon>Pendulisporaceae</taxon>
        <taxon>Pendulispora</taxon>
    </lineage>
</organism>
<dbReference type="CDD" id="cd04301">
    <property type="entry name" value="NAT_SF"/>
    <property type="match status" value="1"/>
</dbReference>
<dbReference type="InterPro" id="IPR016181">
    <property type="entry name" value="Acyl_CoA_acyltransferase"/>
</dbReference>
<evidence type="ECO:0000313" key="4">
    <source>
        <dbReference type="EMBL" id="WXB15232.1"/>
    </source>
</evidence>
<dbReference type="Gene3D" id="3.40.630.30">
    <property type="match status" value="1"/>
</dbReference>
<protein>
    <submittedName>
        <fullName evidence="4">GNAT family N-acetyltransferase</fullName>
    </submittedName>
</protein>
<feature type="domain" description="N-acetyltransferase" evidence="3">
    <location>
        <begin position="4"/>
        <end position="148"/>
    </location>
</feature>
<dbReference type="SUPFAM" id="SSF55729">
    <property type="entry name" value="Acyl-CoA N-acyltransferases (Nat)"/>
    <property type="match status" value="1"/>
</dbReference>
<sequence>MSTVPIRRATGADLHLLPALEALADTVFDTLGFGALPAPGTVEAFAGARLVLVAGDPPVGLARLEEVDGFAHLEQLSVHPEHHGRGIGGELLEAAFHEAVAVLGYPAMTLCTFADVAWNGPFYVRHGFEPLETLTPGLRRLQEKERAEGLEAMGRRVVMIRRAAGGKAT</sequence>
<dbReference type="EMBL" id="CP089984">
    <property type="protein sequence ID" value="WXB15232.1"/>
    <property type="molecule type" value="Genomic_DNA"/>
</dbReference>
<evidence type="ECO:0000256" key="2">
    <source>
        <dbReference type="ARBA" id="ARBA00023315"/>
    </source>
</evidence>
<dbReference type="PANTHER" id="PTHR43800:SF1">
    <property type="entry name" value="PEPTIDYL-LYSINE N-ACETYLTRANSFERASE YJAB"/>
    <property type="match status" value="1"/>
</dbReference>